<dbReference type="OrthoDB" id="10456712at2759"/>
<protein>
    <submittedName>
        <fullName evidence="1">Uncharacterized protein</fullName>
    </submittedName>
</protein>
<accession>A0A8X6HK81</accession>
<dbReference type="Proteomes" id="UP000887116">
    <property type="component" value="Unassembled WGS sequence"/>
</dbReference>
<evidence type="ECO:0000313" key="2">
    <source>
        <dbReference type="Proteomes" id="UP000887116"/>
    </source>
</evidence>
<proteinExistence type="predicted"/>
<name>A0A8X6HK81_TRICU</name>
<evidence type="ECO:0000313" key="1">
    <source>
        <dbReference type="EMBL" id="GFR25184.1"/>
    </source>
</evidence>
<reference evidence="1" key="1">
    <citation type="submission" date="2020-07" db="EMBL/GenBank/DDBJ databases">
        <title>Multicomponent nature underlies the extraordinary mechanical properties of spider dragline silk.</title>
        <authorList>
            <person name="Kono N."/>
            <person name="Nakamura H."/>
            <person name="Mori M."/>
            <person name="Yoshida Y."/>
            <person name="Ohtoshi R."/>
            <person name="Malay A.D."/>
            <person name="Moran D.A.P."/>
            <person name="Tomita M."/>
            <person name="Numata K."/>
            <person name="Arakawa K."/>
        </authorList>
    </citation>
    <scope>NUCLEOTIDE SEQUENCE</scope>
</reference>
<organism evidence="1 2">
    <name type="scientific">Trichonephila clavata</name>
    <name type="common">Joro spider</name>
    <name type="synonym">Nephila clavata</name>
    <dbReference type="NCBI Taxonomy" id="2740835"/>
    <lineage>
        <taxon>Eukaryota</taxon>
        <taxon>Metazoa</taxon>
        <taxon>Ecdysozoa</taxon>
        <taxon>Arthropoda</taxon>
        <taxon>Chelicerata</taxon>
        <taxon>Arachnida</taxon>
        <taxon>Araneae</taxon>
        <taxon>Araneomorphae</taxon>
        <taxon>Entelegynae</taxon>
        <taxon>Araneoidea</taxon>
        <taxon>Nephilidae</taxon>
        <taxon>Trichonephila</taxon>
    </lineage>
</organism>
<dbReference type="AlphaFoldDB" id="A0A8X6HK81"/>
<gene>
    <name evidence="1" type="ORF">TNCT_300681</name>
</gene>
<keyword evidence="2" id="KW-1185">Reference proteome</keyword>
<comment type="caution">
    <text evidence="1">The sequence shown here is derived from an EMBL/GenBank/DDBJ whole genome shotgun (WGS) entry which is preliminary data.</text>
</comment>
<sequence length="87" mass="10170">MVRTHPKQLKRVLKDVRKLSNREFIRITKKASKLDDVERLKKLYYDPKEPGSFGGVKRWTEASGLKKSRVKLSFRRGLLFTSFSCAL</sequence>
<dbReference type="EMBL" id="BMAO01028499">
    <property type="protein sequence ID" value="GFR25184.1"/>
    <property type="molecule type" value="Genomic_DNA"/>
</dbReference>